<evidence type="ECO:0000256" key="1">
    <source>
        <dbReference type="ARBA" id="ARBA00022450"/>
    </source>
</evidence>
<evidence type="ECO:0000256" key="3">
    <source>
        <dbReference type="ARBA" id="ARBA00022679"/>
    </source>
</evidence>
<dbReference type="GO" id="GO:0004315">
    <property type="term" value="F:3-oxoacyl-[acyl-carrier-protein] synthase activity"/>
    <property type="evidence" value="ECO:0007669"/>
    <property type="project" value="InterPro"/>
</dbReference>
<proteinExistence type="predicted"/>
<dbReference type="Gene3D" id="3.40.50.150">
    <property type="entry name" value="Vaccinia Virus protein VP39"/>
    <property type="match status" value="1"/>
</dbReference>
<dbReference type="PROSITE" id="PS00606">
    <property type="entry name" value="KS3_1"/>
    <property type="match status" value="1"/>
</dbReference>
<evidence type="ECO:0000256" key="2">
    <source>
        <dbReference type="ARBA" id="ARBA00022553"/>
    </source>
</evidence>
<dbReference type="GO" id="GO:0006633">
    <property type="term" value="P:fatty acid biosynthetic process"/>
    <property type="evidence" value="ECO:0007669"/>
    <property type="project" value="InterPro"/>
</dbReference>
<dbReference type="InterPro" id="IPR049552">
    <property type="entry name" value="PKS_DH_N"/>
</dbReference>
<keyword evidence="8" id="KW-1185">Reference proteome</keyword>
<dbReference type="Gene3D" id="3.40.47.10">
    <property type="match status" value="1"/>
</dbReference>
<dbReference type="PROSITE" id="PS52004">
    <property type="entry name" value="KS3_2"/>
    <property type="match status" value="1"/>
</dbReference>
<dbReference type="RefSeq" id="WP_083255750.1">
    <property type="nucleotide sequence ID" value="NZ_MCRJ01000076.1"/>
</dbReference>
<dbReference type="SMART" id="SM00825">
    <property type="entry name" value="PKS_KS"/>
    <property type="match status" value="1"/>
</dbReference>
<dbReference type="InterPro" id="IPR016036">
    <property type="entry name" value="Malonyl_transacylase_ACP-bd"/>
</dbReference>
<feature type="region of interest" description="N-terminal hotdog fold" evidence="4">
    <location>
        <begin position="890"/>
        <end position="1018"/>
    </location>
</feature>
<evidence type="ECO:0000259" key="5">
    <source>
        <dbReference type="PROSITE" id="PS52004"/>
    </source>
</evidence>
<dbReference type="SUPFAM" id="SSF53335">
    <property type="entry name" value="S-adenosyl-L-methionine-dependent methyltransferases"/>
    <property type="match status" value="1"/>
</dbReference>
<dbReference type="InterPro" id="IPR016039">
    <property type="entry name" value="Thiolase-like"/>
</dbReference>
<name>A0A1E3H071_9HYPH</name>
<dbReference type="SUPFAM" id="SSF55048">
    <property type="entry name" value="Probable ACP-binding domain of malonyl-CoA ACP transacylase"/>
    <property type="match status" value="1"/>
</dbReference>
<dbReference type="GO" id="GO:0047879">
    <property type="term" value="F:erythronolide synthase activity"/>
    <property type="evidence" value="ECO:0007669"/>
    <property type="project" value="UniProtKB-EC"/>
</dbReference>
<keyword evidence="3 7" id="KW-0808">Transferase</keyword>
<feature type="active site" description="Proton donor; for dehydratase activity" evidence="4">
    <location>
        <position position="1092"/>
    </location>
</feature>
<keyword evidence="7" id="KW-0012">Acyltransferase</keyword>
<dbReference type="SUPFAM" id="SSF53901">
    <property type="entry name" value="Thiolase-like"/>
    <property type="match status" value="1"/>
</dbReference>
<dbReference type="InterPro" id="IPR014030">
    <property type="entry name" value="Ketoacyl_synth_N"/>
</dbReference>
<feature type="active site" description="Proton acceptor; for dehydratase activity" evidence="4">
    <location>
        <position position="928"/>
    </location>
</feature>
<dbReference type="SUPFAM" id="SSF52151">
    <property type="entry name" value="FabD/lysophospholipase-like"/>
    <property type="match status" value="1"/>
</dbReference>
<dbReference type="SMART" id="SM00826">
    <property type="entry name" value="PKS_DH"/>
    <property type="match status" value="1"/>
</dbReference>
<feature type="region of interest" description="C-terminal hotdog fold" evidence="4">
    <location>
        <begin position="1030"/>
        <end position="1177"/>
    </location>
</feature>
<protein>
    <submittedName>
        <fullName evidence="7">Erythronolide synthase, modules 3 and 4</fullName>
        <ecNumber evidence="7">2.3.1.94</ecNumber>
    </submittedName>
</protein>
<dbReference type="Pfam" id="PF14765">
    <property type="entry name" value="PS-DH"/>
    <property type="match status" value="1"/>
</dbReference>
<dbReference type="InterPro" id="IPR020807">
    <property type="entry name" value="PKS_DH"/>
</dbReference>
<accession>A0A1E3H071</accession>
<dbReference type="InterPro" id="IPR049900">
    <property type="entry name" value="PKS_mFAS_DH"/>
</dbReference>
<evidence type="ECO:0000259" key="6">
    <source>
        <dbReference type="PROSITE" id="PS52019"/>
    </source>
</evidence>
<dbReference type="Gene3D" id="3.10.129.110">
    <property type="entry name" value="Polyketide synthase dehydratase"/>
    <property type="match status" value="1"/>
</dbReference>
<dbReference type="Pfam" id="PF02801">
    <property type="entry name" value="Ketoacyl-synt_C"/>
    <property type="match status" value="1"/>
</dbReference>
<dbReference type="InterPro" id="IPR050091">
    <property type="entry name" value="PKS_NRPS_Biosynth_Enz"/>
</dbReference>
<dbReference type="InterPro" id="IPR001227">
    <property type="entry name" value="Ac_transferase_dom_sf"/>
</dbReference>
<dbReference type="InterPro" id="IPR014031">
    <property type="entry name" value="Ketoacyl_synth_C"/>
</dbReference>
<dbReference type="EC" id="2.3.1.94" evidence="7"/>
<dbReference type="EMBL" id="MCRJ01000076">
    <property type="protein sequence ID" value="ODN69738.1"/>
    <property type="molecule type" value="Genomic_DNA"/>
</dbReference>
<dbReference type="Proteomes" id="UP000094622">
    <property type="component" value="Unassembled WGS sequence"/>
</dbReference>
<dbReference type="InterPro" id="IPR016035">
    <property type="entry name" value="Acyl_Trfase/lysoPLipase"/>
</dbReference>
<sequence length="1730" mass="183263">MTLTETDIAIVGYACRLPGASDPDAFWSLLSRGECVISEVQPDRWSKNRFGHPDRGVIGRSYTWAAGQIDDIWGFDPTFFGISPREAEQMDPQQRLLLQVVWEAFEHSGIAPSSIAGREVGVYVGASGMDYSHMLVVDPASGDTQSMTGNTLSIVSNRISYIFDLKGPSFTVDTACSSSMVAMHEALEAIRAGRIDTAVVAGVNVLLSPFAFIGFSRASMLSPTGLCRAFDAAGDGYVRSEGAVAIVLRRADVAEAAGNTLRSLVVGSGINSDGRTAGLSLPSGEQQAALLAQVYERYGLDPDDLAYVEAHGTGTRAGDPIEASALGGILGRRRALPLPIGSVKTNIGHLESASGLAGLLKAQMALEHGVLPPSLHFRNPNPDIDFAGLNIEVVDETRTLPAGDGPRLVGINSFGFGGANAHVVLREAPGTRAMSRPAAVGAAPVVQPPLVLSAQSRDALVAMAARYRDVIAAGDDLAAAKIASAAAWRRDRLDHRLVVVGTGRDQILAGLDDVIAGGRKTPVARTIQRTAPVAFLYAGNGSQWAGMGRAAYQTDTNFRLAFEAVNRRFMRVAGWSLITTLFSEDLEADIERTEVAQPLLFAVQVALTEALQKRGLRPDAVAGHSVGEVAAAWAAGALTLEQAVFLIHVRSTQQEVTRHLGGMAALLVSADQAREALAEPEFAGLELAGDNSPRSVTLSGRYDVIDAFAKYARKKRWALRKLKLDYPFHCALIEPIHHEIIRALSGLMPVAGEKTFVSTVTGDVIDTTELDADYWWRNVRQPVLFNTAVERLAGLGMRVFVEIAPRPVLQNYVGDTLAAVDHAGAILPSFGEDDAIGRDVVGEIVAAALANGAVIDDAAFFGAPVAGEVELPLYPWQNQQYRLNLTVEAHDVFGRDFDHPLLGSQPRAEGGPFIGNIDTSMLPWLMDHKVEESVVFPAAGFVEMALAAARHTFGEGPVEVLDLDILRPMLLDESVLRETRVDVDRDGHVIEISSRRRLSQDEWSLHVRARLARSPAPEAPRLALPDPLPAVSLDHDALYTLTKSFGLNYGPAFRRAVCVRPLGENAVCLELSDAEQAVLGDADYALHPTLLDATFHGLFHLIAETGDGRRDGSFLPVRIGETRVFSFGRTPAAAIIEVTKASVRSIEARFTLVDAEGVTIARLDGVRFKAVQLSRADDPDEFAFRLAFVRRADGDETGSTAPGRNPLAERAAALGLVRDMPEELGEAPLLIDAAARAVAFDVLRGLATADAIDPGARVAEGRLHASALPLVHRLLDAAVEDGAATETPTGWRLETETPYPDLGTLVATLLADHPRRIAEVGALTRVATLLPRRLREGLAAGLDETLPASLADHLETASDAARPLIDAIGTLADDLAAAWPRTRPLRILVTGAGAAEIALRLAARDARITSLAVTDVDSSRLERLRFAIDGAERIDVVAFADLGAAGPFEVILSCGGLGRAGDDGVAAKLRAVLAGGGSIVAAEPAPTFFADLVHGMSAAWWRAGFDRPTGRLRTASAWSQTLEAAGFDGIVSRGLVTPQVDAQLLVARNPTMLPGTALPEAKTDPVLVVAAGRAAATRSLADALCAVTAAAGRAVHLALADVQEDGVATLEPIDGGSDRDRLHGVLSSGTAKDLVLLPDLGATDPLSAVADATMVVHAILNGAMKPPARLWLVAPGGSGANAAARPHDPVAAALWGLGRVLMNEYPDIETRLVDFASAFAPSEAPAGLPR</sequence>
<dbReference type="InterPro" id="IPR029063">
    <property type="entry name" value="SAM-dependent_MTases_sf"/>
</dbReference>
<dbReference type="Gene3D" id="3.40.50.11460">
    <property type="match status" value="1"/>
</dbReference>
<dbReference type="PROSITE" id="PS52019">
    <property type="entry name" value="PKS_MFAS_DH"/>
    <property type="match status" value="1"/>
</dbReference>
<dbReference type="SMART" id="SM00827">
    <property type="entry name" value="PKS_AT"/>
    <property type="match status" value="1"/>
</dbReference>
<dbReference type="PANTHER" id="PTHR43775">
    <property type="entry name" value="FATTY ACID SYNTHASE"/>
    <property type="match status" value="1"/>
</dbReference>
<dbReference type="PATRIC" id="fig|1439726.3.peg.3097"/>
<dbReference type="InterPro" id="IPR049551">
    <property type="entry name" value="PKS_DH_C"/>
</dbReference>
<feature type="domain" description="Ketosynthase family 3 (KS3)" evidence="5">
    <location>
        <begin position="5"/>
        <end position="427"/>
    </location>
</feature>
<dbReference type="InterPro" id="IPR032821">
    <property type="entry name" value="PKS_assoc"/>
</dbReference>
<dbReference type="InterPro" id="IPR036291">
    <property type="entry name" value="NAD(P)-bd_dom_sf"/>
</dbReference>
<dbReference type="GO" id="GO:0004312">
    <property type="term" value="F:fatty acid synthase activity"/>
    <property type="evidence" value="ECO:0007669"/>
    <property type="project" value="TreeGrafter"/>
</dbReference>
<dbReference type="CDD" id="cd00833">
    <property type="entry name" value="PKS"/>
    <property type="match status" value="1"/>
</dbReference>
<dbReference type="Gene3D" id="3.30.70.3290">
    <property type="match status" value="1"/>
</dbReference>
<dbReference type="Gene3D" id="3.40.366.10">
    <property type="entry name" value="Malonyl-Coenzyme A Acyl Carrier Protein, domain 2"/>
    <property type="match status" value="1"/>
</dbReference>
<evidence type="ECO:0000256" key="4">
    <source>
        <dbReference type="PROSITE-ProRule" id="PRU01363"/>
    </source>
</evidence>
<comment type="caution">
    <text evidence="7">The sequence shown here is derived from an EMBL/GenBank/DDBJ whole genome shotgun (WGS) entry which is preliminary data.</text>
</comment>
<dbReference type="InterPro" id="IPR042104">
    <property type="entry name" value="PKS_dehydratase_sf"/>
</dbReference>
<keyword evidence="2" id="KW-0597">Phosphoprotein</keyword>
<gene>
    <name evidence="7" type="primary">eryA</name>
    <name evidence="7" type="ORF">A6302_02946</name>
</gene>
<dbReference type="Pfam" id="PF00109">
    <property type="entry name" value="ketoacyl-synt"/>
    <property type="match status" value="1"/>
</dbReference>
<dbReference type="Pfam" id="PF21089">
    <property type="entry name" value="PKS_DH_N"/>
    <property type="match status" value="1"/>
</dbReference>
<dbReference type="InterPro" id="IPR018201">
    <property type="entry name" value="Ketoacyl_synth_AS"/>
</dbReference>
<dbReference type="InterPro" id="IPR014043">
    <property type="entry name" value="Acyl_transferase_dom"/>
</dbReference>
<feature type="domain" description="PKS/mFAS DH" evidence="6">
    <location>
        <begin position="890"/>
        <end position="1177"/>
    </location>
</feature>
<dbReference type="InterPro" id="IPR020841">
    <property type="entry name" value="PKS_Beta-ketoAc_synthase_dom"/>
</dbReference>
<reference evidence="7 8" key="1">
    <citation type="submission" date="2016-07" db="EMBL/GenBank/DDBJ databases">
        <title>Draft Genome Sequence of Methylobrevis pamukkalensis PK2.</title>
        <authorList>
            <person name="Vasilenko O.V."/>
            <person name="Doronina N.V."/>
            <person name="Shmareva M.N."/>
            <person name="Tarlachkov S.V."/>
            <person name="Mustakhimov I."/>
            <person name="Trotsenko Y.A."/>
        </authorList>
    </citation>
    <scope>NUCLEOTIDE SEQUENCE [LARGE SCALE GENOMIC DNA]</scope>
    <source>
        <strain evidence="7 8">PK2</strain>
    </source>
</reference>
<evidence type="ECO:0000313" key="8">
    <source>
        <dbReference type="Proteomes" id="UP000094622"/>
    </source>
</evidence>
<dbReference type="SUPFAM" id="SSF51735">
    <property type="entry name" value="NAD(P)-binding Rossmann-fold domains"/>
    <property type="match status" value="1"/>
</dbReference>
<keyword evidence="1" id="KW-0596">Phosphopantetheine</keyword>
<dbReference type="Pfam" id="PF16197">
    <property type="entry name" value="KAsynt_C_assoc"/>
    <property type="match status" value="1"/>
</dbReference>
<dbReference type="OrthoDB" id="9778690at2"/>
<organism evidence="7 8">
    <name type="scientific">Methylobrevis pamukkalensis</name>
    <dbReference type="NCBI Taxonomy" id="1439726"/>
    <lineage>
        <taxon>Bacteria</taxon>
        <taxon>Pseudomonadati</taxon>
        <taxon>Pseudomonadota</taxon>
        <taxon>Alphaproteobacteria</taxon>
        <taxon>Hyphomicrobiales</taxon>
        <taxon>Pleomorphomonadaceae</taxon>
        <taxon>Methylobrevis</taxon>
    </lineage>
</organism>
<dbReference type="Pfam" id="PF00698">
    <property type="entry name" value="Acyl_transf_1"/>
    <property type="match status" value="1"/>
</dbReference>
<evidence type="ECO:0000313" key="7">
    <source>
        <dbReference type="EMBL" id="ODN69738.1"/>
    </source>
</evidence>
<dbReference type="PANTHER" id="PTHR43775:SF37">
    <property type="entry name" value="SI:DKEY-61P9.11"/>
    <property type="match status" value="1"/>
</dbReference>